<evidence type="ECO:0000256" key="2">
    <source>
        <dbReference type="ARBA" id="ARBA00023002"/>
    </source>
</evidence>
<name>A0AB73RN33_9BACI</name>
<dbReference type="EMBL" id="NUEH01000051">
    <property type="protein sequence ID" value="PEI83685.1"/>
    <property type="molecule type" value="Genomic_DNA"/>
</dbReference>
<dbReference type="RefSeq" id="WP_098056031.1">
    <property type="nucleotide sequence ID" value="NZ_JBALPE010000171.1"/>
</dbReference>
<dbReference type="PANTHER" id="PTHR43477:SF1">
    <property type="entry name" value="DIHYDROANTICAPSIN 7-DEHYDROGENASE"/>
    <property type="match status" value="1"/>
</dbReference>
<dbReference type="PANTHER" id="PTHR43477">
    <property type="entry name" value="DIHYDROANTICAPSIN 7-DEHYDROGENASE"/>
    <property type="match status" value="1"/>
</dbReference>
<dbReference type="InterPro" id="IPR036291">
    <property type="entry name" value="NAD(P)-bd_dom_sf"/>
</dbReference>
<dbReference type="InterPro" id="IPR002347">
    <property type="entry name" value="SDR_fam"/>
</dbReference>
<dbReference type="Proteomes" id="UP000220969">
    <property type="component" value="Unassembled WGS sequence"/>
</dbReference>
<dbReference type="Gene3D" id="3.40.50.720">
    <property type="entry name" value="NAD(P)-binding Rossmann-like Domain"/>
    <property type="match status" value="1"/>
</dbReference>
<sequence length="238" mass="25927">MSFTTLKDKQIVIIGGSSGIGLATAKQAIEQGTHVIIAGRSEEKLEAAQELINNNHLQTYVLDNQNKEQLQNFFKDVGKFDHLFTPGASYTLGPLTATEEVAESSFIGKFWPQYYAVKYAIPFLSNSGSIVLMSGAFSQRPLKGAPAYGACNGAIESLGKALAVELAPIRVNVVSPGTIQRENEQNEKRLAAYEDYKSLSLVQRPGNNDEIAHTVLYLMQNGFTTGSVLFPDGGYTYH</sequence>
<dbReference type="AlphaFoldDB" id="A0AB73RN33"/>
<keyword evidence="2" id="KW-0560">Oxidoreductase</keyword>
<dbReference type="InterPro" id="IPR051122">
    <property type="entry name" value="SDR_DHRS6-like"/>
</dbReference>
<reference evidence="3" key="1">
    <citation type="submission" date="2017-09" db="EMBL/GenBank/DDBJ databases">
        <title>Large-scale bioinformatics analysis of Bacillus genomes uncovers conserved roles of natural products in bacterial physiology.</title>
        <authorList>
            <consortium name="Agbiome Team Llc"/>
            <person name="Bleich R.M."/>
            <person name="Kirk G.J."/>
            <person name="Santa Maria K.C."/>
            <person name="Allen S.E."/>
            <person name="Farag S."/>
            <person name="Shank E.A."/>
            <person name="Bowers A."/>
        </authorList>
    </citation>
    <scope>NUCLEOTIDE SEQUENCE</scope>
    <source>
        <strain evidence="3">AFS005430</strain>
    </source>
</reference>
<accession>A0AB73RN33</accession>
<comment type="caution">
    <text evidence="3">The sequence shown here is derived from an EMBL/GenBank/DDBJ whole genome shotgun (WGS) entry which is preliminary data.</text>
</comment>
<evidence type="ECO:0000313" key="3">
    <source>
        <dbReference type="EMBL" id="PEI83685.1"/>
    </source>
</evidence>
<comment type="similarity">
    <text evidence="1">Belongs to the short-chain dehydrogenases/reductases (SDR) family.</text>
</comment>
<dbReference type="PRINTS" id="PR00081">
    <property type="entry name" value="GDHRDH"/>
</dbReference>
<dbReference type="GO" id="GO:0016491">
    <property type="term" value="F:oxidoreductase activity"/>
    <property type="evidence" value="ECO:0007669"/>
    <property type="project" value="UniProtKB-KW"/>
</dbReference>
<gene>
    <name evidence="3" type="ORF">CN678_21770</name>
</gene>
<dbReference type="SUPFAM" id="SSF51735">
    <property type="entry name" value="NAD(P)-binding Rossmann-fold domains"/>
    <property type="match status" value="1"/>
</dbReference>
<evidence type="ECO:0000256" key="1">
    <source>
        <dbReference type="ARBA" id="ARBA00006484"/>
    </source>
</evidence>
<dbReference type="Pfam" id="PF13561">
    <property type="entry name" value="adh_short_C2"/>
    <property type="match status" value="1"/>
</dbReference>
<organism evidence="3">
    <name type="scientific">Bacillus toyonensis</name>
    <dbReference type="NCBI Taxonomy" id="155322"/>
    <lineage>
        <taxon>Bacteria</taxon>
        <taxon>Bacillati</taxon>
        <taxon>Bacillota</taxon>
        <taxon>Bacilli</taxon>
        <taxon>Bacillales</taxon>
        <taxon>Bacillaceae</taxon>
        <taxon>Bacillus</taxon>
        <taxon>Bacillus cereus group</taxon>
    </lineage>
</organism>
<protein>
    <submittedName>
        <fullName evidence="3">Short-chain dehydrogenase</fullName>
    </submittedName>
</protein>
<proteinExistence type="inferred from homology"/>